<organism evidence="2 3">
    <name type="scientific">Streptomyces olivochromogenes</name>
    <dbReference type="NCBI Taxonomy" id="1963"/>
    <lineage>
        <taxon>Bacteria</taxon>
        <taxon>Bacillati</taxon>
        <taxon>Actinomycetota</taxon>
        <taxon>Actinomycetes</taxon>
        <taxon>Kitasatosporales</taxon>
        <taxon>Streptomycetaceae</taxon>
        <taxon>Streptomyces</taxon>
    </lineage>
</organism>
<feature type="region of interest" description="Disordered" evidence="1">
    <location>
        <begin position="1"/>
        <end position="45"/>
    </location>
</feature>
<reference evidence="3" key="1">
    <citation type="submission" date="2017-05" db="EMBL/GenBank/DDBJ databases">
        <title>Streptomyces olivochromogenes NBRC 3561 whole genome shotgun sequence.</title>
        <authorList>
            <person name="Dohra H."/>
            <person name="Kodani S."/>
        </authorList>
    </citation>
    <scope>NUCLEOTIDE SEQUENCE [LARGE SCALE GENOMIC DNA]</scope>
    <source>
        <strain evidence="3">NBRC 3561</strain>
    </source>
</reference>
<sequence>MPAVSVEPSAGSTRRNAPVRRVMRPFPDVLREGGRVGPGGDHVAA</sequence>
<dbReference type="EMBL" id="BDQI01000011">
    <property type="protein sequence ID" value="GAX53742.1"/>
    <property type="molecule type" value="Genomic_DNA"/>
</dbReference>
<gene>
    <name evidence="2" type="ORF">SO3561_05272</name>
</gene>
<feature type="compositionally biased region" description="Gly residues" evidence="1">
    <location>
        <begin position="35"/>
        <end position="45"/>
    </location>
</feature>
<evidence type="ECO:0000313" key="3">
    <source>
        <dbReference type="Proteomes" id="UP000217446"/>
    </source>
</evidence>
<comment type="caution">
    <text evidence="2">The sequence shown here is derived from an EMBL/GenBank/DDBJ whole genome shotgun (WGS) entry which is preliminary data.</text>
</comment>
<keyword evidence="3" id="KW-1185">Reference proteome</keyword>
<name>A0A250VI57_STROL</name>
<protein>
    <submittedName>
        <fullName evidence="2">Uncharacterized protein</fullName>
    </submittedName>
</protein>
<proteinExistence type="predicted"/>
<dbReference type="AlphaFoldDB" id="A0A250VI57"/>
<accession>A0A250VI57</accession>
<evidence type="ECO:0000313" key="2">
    <source>
        <dbReference type="EMBL" id="GAX53742.1"/>
    </source>
</evidence>
<evidence type="ECO:0000256" key="1">
    <source>
        <dbReference type="SAM" id="MobiDB-lite"/>
    </source>
</evidence>
<dbReference type="Proteomes" id="UP000217446">
    <property type="component" value="Unassembled WGS sequence"/>
</dbReference>